<dbReference type="Proteomes" id="UP000663760">
    <property type="component" value="Chromosome 13"/>
</dbReference>
<dbReference type="EMBL" id="LR746276">
    <property type="protein sequence ID" value="CAA7407340.1"/>
    <property type="molecule type" value="Genomic_DNA"/>
</dbReference>
<evidence type="ECO:0000313" key="2">
    <source>
        <dbReference type="EMBL" id="CAA7407340.1"/>
    </source>
</evidence>
<reference evidence="2" key="1">
    <citation type="submission" date="2020-02" db="EMBL/GenBank/DDBJ databases">
        <authorList>
            <person name="Scholz U."/>
            <person name="Mascher M."/>
            <person name="Fiebig A."/>
        </authorList>
    </citation>
    <scope>NUCLEOTIDE SEQUENCE</scope>
</reference>
<accession>A0A7I8LBV1</accession>
<evidence type="ECO:0000256" key="1">
    <source>
        <dbReference type="SAM" id="MobiDB-lite"/>
    </source>
</evidence>
<keyword evidence="3" id="KW-1185">Reference proteome</keyword>
<proteinExistence type="predicted"/>
<gene>
    <name evidence="2" type="ORF">SI8410_13018018</name>
</gene>
<feature type="region of interest" description="Disordered" evidence="1">
    <location>
        <begin position="1"/>
        <end position="22"/>
    </location>
</feature>
<dbReference type="AlphaFoldDB" id="A0A7I8LBV1"/>
<sequence length="62" mass="6564">MGSRERESDGLATTGSECTAAGDGHAAVLSGRAAAGDRRQWWSPSRLLPLLGSLNSARIRPW</sequence>
<organism evidence="2 3">
    <name type="scientific">Spirodela intermedia</name>
    <name type="common">Intermediate duckweed</name>
    <dbReference type="NCBI Taxonomy" id="51605"/>
    <lineage>
        <taxon>Eukaryota</taxon>
        <taxon>Viridiplantae</taxon>
        <taxon>Streptophyta</taxon>
        <taxon>Embryophyta</taxon>
        <taxon>Tracheophyta</taxon>
        <taxon>Spermatophyta</taxon>
        <taxon>Magnoliopsida</taxon>
        <taxon>Liliopsida</taxon>
        <taxon>Araceae</taxon>
        <taxon>Lemnoideae</taxon>
        <taxon>Spirodela</taxon>
    </lineage>
</organism>
<name>A0A7I8LBV1_SPIIN</name>
<evidence type="ECO:0000313" key="3">
    <source>
        <dbReference type="Proteomes" id="UP000663760"/>
    </source>
</evidence>
<protein>
    <submittedName>
        <fullName evidence="2">Uncharacterized protein</fullName>
    </submittedName>
</protein>